<dbReference type="AlphaFoldDB" id="A0A515D5R6"/>
<sequence>MRRPIIYPDRPSAVVTAHLQPDDILAAPAESVAAGCARPSSRFRGIASPAIPPPTRYSTVGLTRGGACLP</sequence>
<evidence type="ECO:0000313" key="2">
    <source>
        <dbReference type="Proteomes" id="UP000317572"/>
    </source>
</evidence>
<keyword evidence="1" id="KW-0614">Plasmid</keyword>
<dbReference type="Proteomes" id="UP000317572">
    <property type="component" value="Plasmid p2-125"/>
</dbReference>
<evidence type="ECO:0000313" key="1">
    <source>
        <dbReference type="EMBL" id="QDL35749.1"/>
    </source>
</evidence>
<gene>
    <name evidence="1" type="ORF">EGO53_28615</name>
</gene>
<protein>
    <submittedName>
        <fullName evidence="1">Uncharacterized protein</fullName>
    </submittedName>
</protein>
<name>A0A515D5R6_SERLI</name>
<accession>A0A515D5R6</accession>
<proteinExistence type="predicted"/>
<reference evidence="1 2" key="1">
    <citation type="submission" date="2018-11" db="EMBL/GenBank/DDBJ databases">
        <title>The first complete genome of Serratia liquefaciens isolated from metalophyte plant revel distinctness adaptive mechanisms in an extreme habitat.</title>
        <authorList>
            <person name="Caneschi W.L."/>
            <person name="Sanchez A.B."/>
            <person name="Felestrino E.B."/>
            <person name="Assis R.A.B."/>
            <person name="Lemes C.G.C."/>
            <person name="Cordeiro I.F."/>
            <person name="Fonseca N.P."/>
            <person name="Villa M."/>
            <person name="Vieira I.T."/>
            <person name="Moraes L.A."/>
            <person name="Kamino L.H.Y."/>
            <person name="do Carmo F."/>
            <person name="Garcia C.M."/>
            <person name="Almeida N.F."/>
            <person name="Silva R.S."/>
            <person name="Ferro J.A."/>
            <person name="Ferro M.I.T."/>
            <person name="Varani A.M."/>
            <person name="Ferreira R.M."/>
            <person name="dos Santos V.L."/>
            <person name="Silva U.C."/>
            <person name="Setubal J.C."/>
            <person name="Moreira L.M."/>
        </authorList>
    </citation>
    <scope>NUCLEOTIDE SEQUENCE [LARGE SCALE GENOMIC DNA]</scope>
    <source>
        <strain evidence="1 2">FG3</strain>
        <plasmid evidence="1 2">p2-125</plasmid>
    </source>
</reference>
<geneLocation type="plasmid" evidence="1 2">
    <name>p2-125</name>
</geneLocation>
<dbReference type="EMBL" id="CP033895">
    <property type="protein sequence ID" value="QDL35749.1"/>
    <property type="molecule type" value="Genomic_DNA"/>
</dbReference>
<organism evidence="1 2">
    <name type="scientific">Serratia liquefaciens</name>
    <dbReference type="NCBI Taxonomy" id="614"/>
    <lineage>
        <taxon>Bacteria</taxon>
        <taxon>Pseudomonadati</taxon>
        <taxon>Pseudomonadota</taxon>
        <taxon>Gammaproteobacteria</taxon>
        <taxon>Enterobacterales</taxon>
        <taxon>Yersiniaceae</taxon>
        <taxon>Serratia</taxon>
    </lineage>
</organism>